<dbReference type="AlphaFoldDB" id="A0A1H1M3T4"/>
<dbReference type="EMBL" id="LT629751">
    <property type="protein sequence ID" value="SDR81441.1"/>
    <property type="molecule type" value="Genomic_DNA"/>
</dbReference>
<evidence type="ECO:0000259" key="1">
    <source>
        <dbReference type="Pfam" id="PF20661"/>
    </source>
</evidence>
<dbReference type="InterPro" id="IPR049191">
    <property type="entry name" value="SutA_RBD"/>
</dbReference>
<name>A0A1H1M3T4_9PSED</name>
<protein>
    <recommendedName>
        <fullName evidence="1">Transcriptional regulator SutA RNAP-binding domain-containing protein</fullName>
    </recommendedName>
</protein>
<evidence type="ECO:0000313" key="2">
    <source>
        <dbReference type="EMBL" id="SDR81441.1"/>
    </source>
</evidence>
<feature type="domain" description="Transcriptional regulator SutA RNAP-binding" evidence="1">
    <location>
        <begin position="18"/>
        <end position="49"/>
    </location>
</feature>
<keyword evidence="3" id="KW-1185">Reference proteome</keyword>
<dbReference type="OrthoDB" id="6372201at2"/>
<organism evidence="2 3">
    <name type="scientific">Pseudomonas oryzae</name>
    <dbReference type="NCBI Taxonomy" id="1392877"/>
    <lineage>
        <taxon>Bacteria</taxon>
        <taxon>Pseudomonadati</taxon>
        <taxon>Pseudomonadota</taxon>
        <taxon>Gammaproteobacteria</taxon>
        <taxon>Pseudomonadales</taxon>
        <taxon>Pseudomonadaceae</taxon>
        <taxon>Pseudomonas</taxon>
    </lineage>
</organism>
<dbReference type="Pfam" id="PF20661">
    <property type="entry name" value="SutA-RBD"/>
    <property type="match status" value="1"/>
</dbReference>
<evidence type="ECO:0000313" key="3">
    <source>
        <dbReference type="Proteomes" id="UP000243359"/>
    </source>
</evidence>
<dbReference type="RefSeq" id="WP_090347367.1">
    <property type="nucleotide sequence ID" value="NZ_LT629751.1"/>
</dbReference>
<proteinExistence type="predicted"/>
<accession>A0A1H1M3T4</accession>
<reference evidence="3" key="1">
    <citation type="submission" date="2016-10" db="EMBL/GenBank/DDBJ databases">
        <authorList>
            <person name="Varghese N."/>
            <person name="Submissions S."/>
        </authorList>
    </citation>
    <scope>NUCLEOTIDE SEQUENCE [LARGE SCALE GENOMIC DNA]</scope>
    <source>
        <strain evidence="3">KCTC 32247</strain>
    </source>
</reference>
<dbReference type="Proteomes" id="UP000243359">
    <property type="component" value="Chromosome I"/>
</dbReference>
<sequence>MQSKPGASKQKVVAVPSAEARRELEEQMAAFLKAGGEVQQIPRGVSGQTYGSSRHITIGKK</sequence>
<gene>
    <name evidence="2" type="ORF">SAMN05216221_0397</name>
</gene>
<dbReference type="STRING" id="1392877.SAMN05216221_0397"/>